<dbReference type="EMBL" id="UINC01070055">
    <property type="protein sequence ID" value="SVC03900.1"/>
    <property type="molecule type" value="Genomic_DNA"/>
</dbReference>
<dbReference type="PANTHER" id="PTHR36844">
    <property type="entry name" value="PROTEASE PRSW"/>
    <property type="match status" value="1"/>
</dbReference>
<feature type="non-terminal residue" evidence="2">
    <location>
        <position position="333"/>
    </location>
</feature>
<dbReference type="PANTHER" id="PTHR36844:SF1">
    <property type="entry name" value="PROTEASE PRSW"/>
    <property type="match status" value="1"/>
</dbReference>
<evidence type="ECO:0000313" key="2">
    <source>
        <dbReference type="EMBL" id="SVC03900.1"/>
    </source>
</evidence>
<name>A0A382IVX7_9ZZZZ</name>
<dbReference type="Pfam" id="PF13367">
    <property type="entry name" value="PrsW-protease"/>
    <property type="match status" value="1"/>
</dbReference>
<accession>A0A382IVX7</accession>
<reference evidence="2" key="1">
    <citation type="submission" date="2018-05" db="EMBL/GenBank/DDBJ databases">
        <authorList>
            <person name="Lanie J.A."/>
            <person name="Ng W.-L."/>
            <person name="Kazmierczak K.M."/>
            <person name="Andrzejewski T.M."/>
            <person name="Davidsen T.M."/>
            <person name="Wayne K.J."/>
            <person name="Tettelin H."/>
            <person name="Glass J.I."/>
            <person name="Rusch D."/>
            <person name="Podicherti R."/>
            <person name="Tsui H.-C.T."/>
            <person name="Winkler M.E."/>
        </authorList>
    </citation>
    <scope>NUCLEOTIDE SEQUENCE</scope>
</reference>
<feature type="transmembrane region" description="Helical" evidence="1">
    <location>
        <begin position="160"/>
        <end position="182"/>
    </location>
</feature>
<proteinExistence type="predicted"/>
<keyword evidence="1" id="KW-1133">Transmembrane helix</keyword>
<keyword evidence="1" id="KW-0812">Transmembrane</keyword>
<dbReference type="InterPro" id="IPR026898">
    <property type="entry name" value="PrsW"/>
</dbReference>
<sequence>MIWIPLAVLFVVPLVVFYFIIIRSVDRYAPEPWWLLFLCLIWGSVGAVVPSVVGGVLGQEALNVALNEHDTLQGEEMVENASATFVAPLVEEPSKALGLLAIYLFSRRRVHETHGPLSGVVYGGIIGLGFTLTEDIMYIISAANEAGGAGFIGVFFVRTILLGFGHATFTALTGLGFGLFVITRSSWRWLMPLLGLAGGMLIHAGRNFFGSYLMMEGVGVLLILLLHALVIAVFFGLLIWLGFRDRKRVIDGLQGVVGTLISRKEYDRIINPWMLLPGWNVFNLTGLPGGYFAVRKKQLNLFSLAFIRNRVRYERDWADKPPRIDPVESEAIA</sequence>
<feature type="transmembrane region" description="Helical" evidence="1">
    <location>
        <begin position="117"/>
        <end position="140"/>
    </location>
</feature>
<keyword evidence="1" id="KW-0472">Membrane</keyword>
<evidence type="ECO:0008006" key="3">
    <source>
        <dbReference type="Google" id="ProtNLM"/>
    </source>
</evidence>
<feature type="transmembrane region" description="Helical" evidence="1">
    <location>
        <begin position="6"/>
        <end position="22"/>
    </location>
</feature>
<gene>
    <name evidence="2" type="ORF">METZ01_LOCUS256754</name>
</gene>
<evidence type="ECO:0000256" key="1">
    <source>
        <dbReference type="SAM" id="Phobius"/>
    </source>
</evidence>
<feature type="transmembrane region" description="Helical" evidence="1">
    <location>
        <begin position="221"/>
        <end position="243"/>
    </location>
</feature>
<feature type="transmembrane region" description="Helical" evidence="1">
    <location>
        <begin position="34"/>
        <end position="57"/>
    </location>
</feature>
<protein>
    <recommendedName>
        <fullName evidence="3">PrsW family intramembrane metalloprotease</fullName>
    </recommendedName>
</protein>
<organism evidence="2">
    <name type="scientific">marine metagenome</name>
    <dbReference type="NCBI Taxonomy" id="408172"/>
    <lineage>
        <taxon>unclassified sequences</taxon>
        <taxon>metagenomes</taxon>
        <taxon>ecological metagenomes</taxon>
    </lineage>
</organism>
<dbReference type="GO" id="GO:0008233">
    <property type="term" value="F:peptidase activity"/>
    <property type="evidence" value="ECO:0007669"/>
    <property type="project" value="InterPro"/>
</dbReference>
<feature type="transmembrane region" description="Helical" evidence="1">
    <location>
        <begin position="189"/>
        <end position="209"/>
    </location>
</feature>
<dbReference type="AlphaFoldDB" id="A0A382IVX7"/>